<accession>X1K9G6</accession>
<name>X1K9G6_9ZZZZ</name>
<evidence type="ECO:0000313" key="1">
    <source>
        <dbReference type="EMBL" id="GAI03652.1"/>
    </source>
</evidence>
<proteinExistence type="predicted"/>
<reference evidence="1" key="1">
    <citation type="journal article" date="2014" name="Front. Microbiol.">
        <title>High frequency of phylogenetically diverse reductive dehalogenase-homologous genes in deep subseafloor sedimentary metagenomes.</title>
        <authorList>
            <person name="Kawai M."/>
            <person name="Futagami T."/>
            <person name="Toyoda A."/>
            <person name="Takaki Y."/>
            <person name="Nishi S."/>
            <person name="Hori S."/>
            <person name="Arai W."/>
            <person name="Tsubouchi T."/>
            <person name="Morono Y."/>
            <person name="Uchiyama I."/>
            <person name="Ito T."/>
            <person name="Fujiyama A."/>
            <person name="Inagaki F."/>
            <person name="Takami H."/>
        </authorList>
    </citation>
    <scope>NUCLEOTIDE SEQUENCE</scope>
    <source>
        <strain evidence="1">Expedition CK06-06</strain>
    </source>
</reference>
<sequence length="58" mass="6533">PGKYTFWIELRMGAQANPEMVDLDIGELCTVGAPEYKGSIARKELEYDERSLVRVSLS</sequence>
<feature type="non-terminal residue" evidence="1">
    <location>
        <position position="1"/>
    </location>
</feature>
<organism evidence="1">
    <name type="scientific">marine sediment metagenome</name>
    <dbReference type="NCBI Taxonomy" id="412755"/>
    <lineage>
        <taxon>unclassified sequences</taxon>
        <taxon>metagenomes</taxon>
        <taxon>ecological metagenomes</taxon>
    </lineage>
</organism>
<protein>
    <submittedName>
        <fullName evidence="1">Uncharacterized protein</fullName>
    </submittedName>
</protein>
<comment type="caution">
    <text evidence="1">The sequence shown here is derived from an EMBL/GenBank/DDBJ whole genome shotgun (WGS) entry which is preliminary data.</text>
</comment>
<dbReference type="AlphaFoldDB" id="X1K9G6"/>
<dbReference type="EMBL" id="BARV01008417">
    <property type="protein sequence ID" value="GAI03652.1"/>
    <property type="molecule type" value="Genomic_DNA"/>
</dbReference>
<gene>
    <name evidence="1" type="ORF">S06H3_16928</name>
</gene>